<gene>
    <name evidence="4" type="ORF">MNBD_CHLOROFLEXI01-2200</name>
</gene>
<dbReference type="PANTHER" id="PTHR32347">
    <property type="entry name" value="EFFLUX SYSTEM COMPONENT YKNX-RELATED"/>
    <property type="match status" value="1"/>
</dbReference>
<comment type="subcellular location">
    <subcellularLocation>
        <location evidence="1">Cell envelope</location>
    </subcellularLocation>
</comment>
<dbReference type="Gene3D" id="2.40.30.170">
    <property type="match status" value="1"/>
</dbReference>
<dbReference type="Gene3D" id="2.40.50.100">
    <property type="match status" value="1"/>
</dbReference>
<protein>
    <submittedName>
        <fullName evidence="4">Uncharacterized protein</fullName>
    </submittedName>
</protein>
<dbReference type="InterPro" id="IPR050465">
    <property type="entry name" value="UPF0194_transport"/>
</dbReference>
<evidence type="ECO:0000256" key="1">
    <source>
        <dbReference type="ARBA" id="ARBA00004196"/>
    </source>
</evidence>
<reference evidence="4" key="1">
    <citation type="submission" date="2018-06" db="EMBL/GenBank/DDBJ databases">
        <authorList>
            <person name="Zhirakovskaya E."/>
        </authorList>
    </citation>
    <scope>NUCLEOTIDE SEQUENCE</scope>
</reference>
<organism evidence="4">
    <name type="scientific">hydrothermal vent metagenome</name>
    <dbReference type="NCBI Taxonomy" id="652676"/>
    <lineage>
        <taxon>unclassified sequences</taxon>
        <taxon>metagenomes</taxon>
        <taxon>ecological metagenomes</taxon>
    </lineage>
</organism>
<accession>A0A3B0VR22</accession>
<dbReference type="AlphaFoldDB" id="A0A3B0VR22"/>
<dbReference type="PANTHER" id="PTHR32347:SF23">
    <property type="entry name" value="BLL5650 PROTEIN"/>
    <property type="match status" value="1"/>
</dbReference>
<dbReference type="EMBL" id="UOEU01000980">
    <property type="protein sequence ID" value="VAW42900.1"/>
    <property type="molecule type" value="Genomic_DNA"/>
</dbReference>
<evidence type="ECO:0000256" key="2">
    <source>
        <dbReference type="ARBA" id="ARBA00023054"/>
    </source>
</evidence>
<dbReference type="SUPFAM" id="SSF111369">
    <property type="entry name" value="HlyD-like secretion proteins"/>
    <property type="match status" value="2"/>
</dbReference>
<dbReference type="GO" id="GO:0030313">
    <property type="term" value="C:cell envelope"/>
    <property type="evidence" value="ECO:0007669"/>
    <property type="project" value="UniProtKB-SubCell"/>
</dbReference>
<evidence type="ECO:0000313" key="4">
    <source>
        <dbReference type="EMBL" id="VAW42900.1"/>
    </source>
</evidence>
<feature type="coiled-coil region" evidence="3">
    <location>
        <begin position="298"/>
        <end position="325"/>
    </location>
</feature>
<name>A0A3B0VR22_9ZZZZ</name>
<feature type="coiled-coil region" evidence="3">
    <location>
        <begin position="225"/>
        <end position="259"/>
    </location>
</feature>
<proteinExistence type="predicted"/>
<sequence length="460" mass="47142">MKRKRLLSSIGIVLLLSGVGYWGYTQFLAPVDETEGGTAVSNSTVQTELTAVTAEGQIVPLAQARLAFEGSGIVISVAVVPGDLVQRGDTLLLLDSAEQEIALQQAEAVVAQAEASLLMANAGVLLAETAVSAAEVGVARAEANFGLLVADPSEAQIALSEQLIAAAEADVALALGSQGVLLEGSSSAQIWAAEAALAAAEATYAAALRAYEPITQDETADPDAREQAQLQLNAATSNLAAAQAALAELQRGATGAEQLAATGGVQAAQNQQMAAEAELALLQSGVQAEQLGVAQAEIGVAQERLAEVTLQVQQAETAVTQAEAAVAEAIAGVDAAHLALEKRVLLAPFDGTVADVLPTVGETVTTGQLVAIVADFSQWQVETTDLVEADVLAIALGDGATVAVDAFAERPLTGQIVEIAQLAAEVRGDVTYKVTLALPNADELPLRWGMSAFITIERKQ</sequence>
<keyword evidence="2 3" id="KW-0175">Coiled coil</keyword>
<evidence type="ECO:0000256" key="3">
    <source>
        <dbReference type="SAM" id="Coils"/>
    </source>
</evidence>